<dbReference type="Pfam" id="PF20700">
    <property type="entry name" value="Mutator"/>
    <property type="match status" value="1"/>
</dbReference>
<evidence type="ECO:0000259" key="1">
    <source>
        <dbReference type="Pfam" id="PF20700"/>
    </source>
</evidence>
<dbReference type="EMBL" id="VTPC01084453">
    <property type="protein sequence ID" value="KAF2887246.1"/>
    <property type="molecule type" value="Genomic_DNA"/>
</dbReference>
<sequence>MGNATKREKEGARGAQKLYSKRKSRRNIALRMQKTKWFVEYFRTQELCNENVEDTNKFDVNSAITLAAISTGIGYSQIEEVAAGLNMPIMSDKTYQKCHEKVAVAIRQTAWDIMEKAGKKEAELPRQLGE</sequence>
<name>A0A8K0CLI4_IGNLU</name>
<gene>
    <name evidence="2" type="ORF">ILUMI_18927</name>
</gene>
<feature type="domain" description="Mutator-like transposase" evidence="1">
    <location>
        <begin position="51"/>
        <end position="129"/>
    </location>
</feature>
<dbReference type="Proteomes" id="UP000801492">
    <property type="component" value="Unassembled WGS sequence"/>
</dbReference>
<keyword evidence="3" id="KW-1185">Reference proteome</keyword>
<reference evidence="2" key="1">
    <citation type="submission" date="2019-08" db="EMBL/GenBank/DDBJ databases">
        <title>The genome of the North American firefly Photinus pyralis.</title>
        <authorList>
            <consortium name="Photinus pyralis genome working group"/>
            <person name="Fallon T.R."/>
            <person name="Sander Lower S.E."/>
            <person name="Weng J.-K."/>
        </authorList>
    </citation>
    <scope>NUCLEOTIDE SEQUENCE</scope>
    <source>
        <strain evidence="2">TRF0915ILg1</strain>
        <tissue evidence="2">Whole body</tissue>
    </source>
</reference>
<dbReference type="InterPro" id="IPR049012">
    <property type="entry name" value="Mutator_transp_dom"/>
</dbReference>
<evidence type="ECO:0000313" key="3">
    <source>
        <dbReference type="Proteomes" id="UP000801492"/>
    </source>
</evidence>
<comment type="caution">
    <text evidence="2">The sequence shown here is derived from an EMBL/GenBank/DDBJ whole genome shotgun (WGS) entry which is preliminary data.</text>
</comment>
<dbReference type="AlphaFoldDB" id="A0A8K0CLI4"/>
<proteinExistence type="predicted"/>
<protein>
    <recommendedName>
        <fullName evidence="1">Mutator-like transposase domain-containing protein</fullName>
    </recommendedName>
</protein>
<feature type="non-terminal residue" evidence="2">
    <location>
        <position position="130"/>
    </location>
</feature>
<organism evidence="2 3">
    <name type="scientific">Ignelater luminosus</name>
    <name type="common">Cucubano</name>
    <name type="synonym">Pyrophorus luminosus</name>
    <dbReference type="NCBI Taxonomy" id="2038154"/>
    <lineage>
        <taxon>Eukaryota</taxon>
        <taxon>Metazoa</taxon>
        <taxon>Ecdysozoa</taxon>
        <taxon>Arthropoda</taxon>
        <taxon>Hexapoda</taxon>
        <taxon>Insecta</taxon>
        <taxon>Pterygota</taxon>
        <taxon>Neoptera</taxon>
        <taxon>Endopterygota</taxon>
        <taxon>Coleoptera</taxon>
        <taxon>Polyphaga</taxon>
        <taxon>Elateriformia</taxon>
        <taxon>Elateroidea</taxon>
        <taxon>Elateridae</taxon>
        <taxon>Agrypninae</taxon>
        <taxon>Pyrophorini</taxon>
        <taxon>Ignelater</taxon>
    </lineage>
</organism>
<dbReference type="OrthoDB" id="6431392at2759"/>
<evidence type="ECO:0000313" key="2">
    <source>
        <dbReference type="EMBL" id="KAF2887246.1"/>
    </source>
</evidence>
<accession>A0A8K0CLI4</accession>